<dbReference type="EMBL" id="CM047943">
    <property type="protein sequence ID" value="KAI9900855.1"/>
    <property type="molecule type" value="Genomic_DNA"/>
</dbReference>
<gene>
    <name evidence="1" type="ORF">N3K66_005117</name>
</gene>
<sequence>MAEQFTADELAHFREAFNVFDSNGNGQITKEDLGRVMRSLGQKPSDAELQDMLNEVDLDQSGAVDFQEFLQMMSKKGSKTSMEQELQEAFKVFDADGTGTISREELKHVMKSIGEQLSEEEIDEMLRIADKDGDGHIDYNEFVAIMVGESDEPSKSK</sequence>
<organism evidence="1 2">
    <name type="scientific">Trichothecium roseum</name>
    <dbReference type="NCBI Taxonomy" id="47278"/>
    <lineage>
        <taxon>Eukaryota</taxon>
        <taxon>Fungi</taxon>
        <taxon>Dikarya</taxon>
        <taxon>Ascomycota</taxon>
        <taxon>Pezizomycotina</taxon>
        <taxon>Sordariomycetes</taxon>
        <taxon>Hypocreomycetidae</taxon>
        <taxon>Hypocreales</taxon>
        <taxon>Hypocreales incertae sedis</taxon>
        <taxon>Trichothecium</taxon>
    </lineage>
</organism>
<protein>
    <submittedName>
        <fullName evidence="1">Uncharacterized protein</fullName>
    </submittedName>
</protein>
<comment type="caution">
    <text evidence="1">The sequence shown here is derived from an EMBL/GenBank/DDBJ whole genome shotgun (WGS) entry which is preliminary data.</text>
</comment>
<evidence type="ECO:0000313" key="1">
    <source>
        <dbReference type="EMBL" id="KAI9900855.1"/>
    </source>
</evidence>
<accession>A0ACC0V382</accession>
<reference evidence="1" key="1">
    <citation type="submission" date="2022-10" db="EMBL/GenBank/DDBJ databases">
        <title>Complete Genome of Trichothecium roseum strain YXFP-22015, a Plant Pathogen Isolated from Citrus.</title>
        <authorList>
            <person name="Wang Y."/>
            <person name="Zhu L."/>
        </authorList>
    </citation>
    <scope>NUCLEOTIDE SEQUENCE</scope>
    <source>
        <strain evidence="1">YXFP-22015</strain>
    </source>
</reference>
<dbReference type="Proteomes" id="UP001163324">
    <property type="component" value="Chromosome 4"/>
</dbReference>
<evidence type="ECO:0000313" key="2">
    <source>
        <dbReference type="Proteomes" id="UP001163324"/>
    </source>
</evidence>
<keyword evidence="2" id="KW-1185">Reference proteome</keyword>
<name>A0ACC0V382_9HYPO</name>
<proteinExistence type="predicted"/>